<sequence>MLLDYHRQFFPPDHPYCRNKKTVTKNRVERKVAHPRLTGEQIRHWVEESSPAVEVLLSLPDGYGREHNWTKKAFFGSLSTGQNLIRYSLDVMHMRRTCFDRLLKLSKLITDRTTVAIVELGRISRELRINFSLK</sequence>
<name>A0AAW2TJV3_SESRA</name>
<accession>A0AAW2TJV3</accession>
<proteinExistence type="predicted"/>
<protein>
    <submittedName>
        <fullName evidence="1">Uncharacterized protein</fullName>
    </submittedName>
</protein>
<dbReference type="EMBL" id="JACGWJ010000008">
    <property type="protein sequence ID" value="KAL0404704.1"/>
    <property type="molecule type" value="Genomic_DNA"/>
</dbReference>
<evidence type="ECO:0000313" key="1">
    <source>
        <dbReference type="EMBL" id="KAL0404704.1"/>
    </source>
</evidence>
<organism evidence="1">
    <name type="scientific">Sesamum radiatum</name>
    <name type="common">Black benniseed</name>
    <dbReference type="NCBI Taxonomy" id="300843"/>
    <lineage>
        <taxon>Eukaryota</taxon>
        <taxon>Viridiplantae</taxon>
        <taxon>Streptophyta</taxon>
        <taxon>Embryophyta</taxon>
        <taxon>Tracheophyta</taxon>
        <taxon>Spermatophyta</taxon>
        <taxon>Magnoliopsida</taxon>
        <taxon>eudicotyledons</taxon>
        <taxon>Gunneridae</taxon>
        <taxon>Pentapetalae</taxon>
        <taxon>asterids</taxon>
        <taxon>lamiids</taxon>
        <taxon>Lamiales</taxon>
        <taxon>Pedaliaceae</taxon>
        <taxon>Sesamum</taxon>
    </lineage>
</organism>
<gene>
    <name evidence="1" type="ORF">Sradi_2111200</name>
</gene>
<reference evidence="1" key="1">
    <citation type="submission" date="2020-06" db="EMBL/GenBank/DDBJ databases">
        <authorList>
            <person name="Li T."/>
            <person name="Hu X."/>
            <person name="Zhang T."/>
            <person name="Song X."/>
            <person name="Zhang H."/>
            <person name="Dai N."/>
            <person name="Sheng W."/>
            <person name="Hou X."/>
            <person name="Wei L."/>
        </authorList>
    </citation>
    <scope>NUCLEOTIDE SEQUENCE</scope>
    <source>
        <strain evidence="1">G02</strain>
        <tissue evidence="1">Leaf</tissue>
    </source>
</reference>
<reference evidence="1" key="2">
    <citation type="journal article" date="2024" name="Plant">
        <title>Genomic evolution and insights into agronomic trait innovations of Sesamum species.</title>
        <authorList>
            <person name="Miao H."/>
            <person name="Wang L."/>
            <person name="Qu L."/>
            <person name="Liu H."/>
            <person name="Sun Y."/>
            <person name="Le M."/>
            <person name="Wang Q."/>
            <person name="Wei S."/>
            <person name="Zheng Y."/>
            <person name="Lin W."/>
            <person name="Duan Y."/>
            <person name="Cao H."/>
            <person name="Xiong S."/>
            <person name="Wang X."/>
            <person name="Wei L."/>
            <person name="Li C."/>
            <person name="Ma Q."/>
            <person name="Ju M."/>
            <person name="Zhao R."/>
            <person name="Li G."/>
            <person name="Mu C."/>
            <person name="Tian Q."/>
            <person name="Mei H."/>
            <person name="Zhang T."/>
            <person name="Gao T."/>
            <person name="Zhang H."/>
        </authorList>
    </citation>
    <scope>NUCLEOTIDE SEQUENCE</scope>
    <source>
        <strain evidence="1">G02</strain>
    </source>
</reference>
<dbReference type="AlphaFoldDB" id="A0AAW2TJV3"/>
<comment type="caution">
    <text evidence="1">The sequence shown here is derived from an EMBL/GenBank/DDBJ whole genome shotgun (WGS) entry which is preliminary data.</text>
</comment>